<dbReference type="EMBL" id="JEMA01000840">
    <property type="protein sequence ID" value="KYF65322.1"/>
    <property type="molecule type" value="Genomic_DNA"/>
</dbReference>
<dbReference type="AlphaFoldDB" id="A0A150QBP0"/>
<dbReference type="PANTHER" id="PTHR21022:SF19">
    <property type="entry name" value="PREPHENATE DEHYDRATASE-RELATED"/>
    <property type="match status" value="1"/>
</dbReference>
<dbReference type="SUPFAM" id="SSF48600">
    <property type="entry name" value="Chorismate mutase II"/>
    <property type="match status" value="1"/>
</dbReference>
<evidence type="ECO:0000256" key="10">
    <source>
        <dbReference type="ARBA" id="ARBA00022605"/>
    </source>
</evidence>
<keyword evidence="14" id="KW-0456">Lyase</keyword>
<evidence type="ECO:0000256" key="2">
    <source>
        <dbReference type="ARBA" id="ARBA00002364"/>
    </source>
</evidence>
<evidence type="ECO:0000256" key="1">
    <source>
        <dbReference type="ARBA" id="ARBA00000824"/>
    </source>
</evidence>
<evidence type="ECO:0000256" key="14">
    <source>
        <dbReference type="ARBA" id="ARBA00023239"/>
    </source>
</evidence>
<dbReference type="UniPathway" id="UPA00121">
    <property type="reaction ID" value="UER00345"/>
</dbReference>
<evidence type="ECO:0000256" key="8">
    <source>
        <dbReference type="ARBA" id="ARBA00014401"/>
    </source>
</evidence>
<comment type="catalytic activity">
    <reaction evidence="18">
        <text>prephenate + H(+) = 3-phenylpyruvate + CO2 + H2O</text>
        <dbReference type="Rhea" id="RHEA:21648"/>
        <dbReference type="ChEBI" id="CHEBI:15377"/>
        <dbReference type="ChEBI" id="CHEBI:15378"/>
        <dbReference type="ChEBI" id="CHEBI:16526"/>
        <dbReference type="ChEBI" id="CHEBI:18005"/>
        <dbReference type="ChEBI" id="CHEBI:29934"/>
        <dbReference type="EC" id="4.2.1.51"/>
    </reaction>
</comment>
<evidence type="ECO:0000256" key="15">
    <source>
        <dbReference type="ARBA" id="ARBA00023268"/>
    </source>
</evidence>
<dbReference type="SUPFAM" id="SSF53850">
    <property type="entry name" value="Periplasmic binding protein-like II"/>
    <property type="match status" value="1"/>
</dbReference>
<dbReference type="PROSITE" id="PS51671">
    <property type="entry name" value="ACT"/>
    <property type="match status" value="1"/>
</dbReference>
<organism evidence="22 23">
    <name type="scientific">Sorangium cellulosum</name>
    <name type="common">Polyangium cellulosum</name>
    <dbReference type="NCBI Taxonomy" id="56"/>
    <lineage>
        <taxon>Bacteria</taxon>
        <taxon>Pseudomonadati</taxon>
        <taxon>Myxococcota</taxon>
        <taxon>Polyangia</taxon>
        <taxon>Polyangiales</taxon>
        <taxon>Polyangiaceae</taxon>
        <taxon>Sorangium</taxon>
    </lineage>
</organism>
<evidence type="ECO:0000259" key="19">
    <source>
        <dbReference type="PROSITE" id="PS51168"/>
    </source>
</evidence>
<sequence>MDERKRLEELRRQLTELDQEILRSVERRARIAHELAKLRTGTARFAPTADAAHMQALERAVTPPFPLRAVRPIFVAIDAASRAYEVAPRVAYLGAEGDYGWTAAHDHFGVGGEFVRADSAVAAIEEVARSRADFAVVPYESFKEGPIFPTIQGIGGADLKVVGERQLAQALDLVNRSGNHADVERVYCSPQDHVACVNYLELQHPRALVLDVRCPQVAWDLAAENEGSAAIVPRGFTGGQELRVARENVGDEGELRIRYAVLSRLPAPRSGHDVTAILFSVHDRPGALHDILQHFKERSCNLRRVHSRPVPGEGWDYVFYVEVSGHTTDRALVAALEGVKRETKMLKIIGSFPLERPDPPHERAG</sequence>
<dbReference type="InterPro" id="IPR001086">
    <property type="entry name" value="Preph_deHydtase"/>
</dbReference>
<dbReference type="PIRSF" id="PIRSF001500">
    <property type="entry name" value="Chor_mut_pdt_Ppr"/>
    <property type="match status" value="1"/>
</dbReference>
<dbReference type="InterPro" id="IPR045865">
    <property type="entry name" value="ACT-like_dom_sf"/>
</dbReference>
<evidence type="ECO:0000256" key="5">
    <source>
        <dbReference type="ARBA" id="ARBA00004817"/>
    </source>
</evidence>
<evidence type="ECO:0000313" key="23">
    <source>
        <dbReference type="Proteomes" id="UP000075260"/>
    </source>
</evidence>
<protein>
    <recommendedName>
        <fullName evidence="8">Bifunctional chorismate mutase/prephenate dehydratase</fullName>
        <ecNumber evidence="7">4.2.1.51</ecNumber>
        <ecNumber evidence="6">5.4.99.5</ecNumber>
    </recommendedName>
    <alternativeName>
        <fullName evidence="17">Chorismate mutase-prephenate dehydratase</fullName>
    </alternativeName>
    <alternativeName>
        <fullName evidence="16">p-protein</fullName>
    </alternativeName>
</protein>
<evidence type="ECO:0000256" key="12">
    <source>
        <dbReference type="ARBA" id="ARBA00023222"/>
    </source>
</evidence>
<comment type="pathway">
    <text evidence="4">Amino-acid biosynthesis; L-phenylalanine biosynthesis; phenylpyruvate from prephenate: step 1/1.</text>
</comment>
<dbReference type="InterPro" id="IPR008242">
    <property type="entry name" value="Chor_mutase/pphenate_deHydtase"/>
</dbReference>
<dbReference type="InterPro" id="IPR036979">
    <property type="entry name" value="CM_dom_sf"/>
</dbReference>
<evidence type="ECO:0000256" key="17">
    <source>
        <dbReference type="ARBA" id="ARBA00031520"/>
    </source>
</evidence>
<comment type="catalytic activity">
    <reaction evidence="1">
        <text>chorismate = prephenate</text>
        <dbReference type="Rhea" id="RHEA:13897"/>
        <dbReference type="ChEBI" id="CHEBI:29748"/>
        <dbReference type="ChEBI" id="CHEBI:29934"/>
        <dbReference type="EC" id="5.4.99.5"/>
    </reaction>
</comment>
<dbReference type="GO" id="GO:0005737">
    <property type="term" value="C:cytoplasm"/>
    <property type="evidence" value="ECO:0007669"/>
    <property type="project" value="UniProtKB-SubCell"/>
</dbReference>
<dbReference type="Pfam" id="PF01842">
    <property type="entry name" value="ACT"/>
    <property type="match status" value="1"/>
</dbReference>
<dbReference type="Gene3D" id="3.40.190.10">
    <property type="entry name" value="Periplasmic binding protein-like II"/>
    <property type="match status" value="2"/>
</dbReference>
<dbReference type="PROSITE" id="PS51171">
    <property type="entry name" value="PREPHENATE_DEHYDR_3"/>
    <property type="match status" value="1"/>
</dbReference>
<dbReference type="SUPFAM" id="SSF55021">
    <property type="entry name" value="ACT-like"/>
    <property type="match status" value="1"/>
</dbReference>
<feature type="domain" description="Prephenate dehydratase" evidence="20">
    <location>
        <begin position="89"/>
        <end position="264"/>
    </location>
</feature>
<accession>A0A150QBP0</accession>
<keyword evidence="11" id="KW-0057">Aromatic amino acid biosynthesis</keyword>
<dbReference type="Gene3D" id="1.20.59.10">
    <property type="entry name" value="Chorismate mutase"/>
    <property type="match status" value="1"/>
</dbReference>
<evidence type="ECO:0000256" key="6">
    <source>
        <dbReference type="ARBA" id="ARBA00012404"/>
    </source>
</evidence>
<dbReference type="PANTHER" id="PTHR21022">
    <property type="entry name" value="PREPHENATE DEHYDRATASE P PROTEIN"/>
    <property type="match status" value="1"/>
</dbReference>
<dbReference type="CDD" id="cd04905">
    <property type="entry name" value="ACT_CM-PDT"/>
    <property type="match status" value="1"/>
</dbReference>
<dbReference type="OrthoDB" id="9802281at2"/>
<comment type="function">
    <text evidence="2">Catalyzes the Claisen rearrangement of chorismate to prephenate and the decarboxylation/dehydration of prephenate to phenylpyruvate.</text>
</comment>
<comment type="caution">
    <text evidence="22">The sequence shown here is derived from an EMBL/GenBank/DDBJ whole genome shotgun (WGS) entry which is preliminary data.</text>
</comment>
<dbReference type="Gene3D" id="3.30.70.260">
    <property type="match status" value="1"/>
</dbReference>
<keyword evidence="13" id="KW-0413">Isomerase</keyword>
<evidence type="ECO:0000259" key="21">
    <source>
        <dbReference type="PROSITE" id="PS51671"/>
    </source>
</evidence>
<dbReference type="PROSITE" id="PS51168">
    <property type="entry name" value="CHORISMATE_MUT_2"/>
    <property type="match status" value="1"/>
</dbReference>
<dbReference type="EC" id="5.4.99.5" evidence="6"/>
<feature type="domain" description="ACT" evidence="21">
    <location>
        <begin position="276"/>
        <end position="351"/>
    </location>
</feature>
<keyword evidence="15" id="KW-0511">Multifunctional enzyme</keyword>
<dbReference type="InterPro" id="IPR002701">
    <property type="entry name" value="CM_II_prokaryot"/>
</dbReference>
<evidence type="ECO:0000256" key="13">
    <source>
        <dbReference type="ARBA" id="ARBA00023235"/>
    </source>
</evidence>
<keyword evidence="10" id="KW-0028">Amino-acid biosynthesis</keyword>
<evidence type="ECO:0000256" key="4">
    <source>
        <dbReference type="ARBA" id="ARBA00004741"/>
    </source>
</evidence>
<evidence type="ECO:0000256" key="16">
    <source>
        <dbReference type="ARBA" id="ARBA00031175"/>
    </source>
</evidence>
<dbReference type="Proteomes" id="UP000075260">
    <property type="component" value="Unassembled WGS sequence"/>
</dbReference>
<evidence type="ECO:0000256" key="3">
    <source>
        <dbReference type="ARBA" id="ARBA00004496"/>
    </source>
</evidence>
<dbReference type="InterPro" id="IPR036263">
    <property type="entry name" value="Chorismate_II_sf"/>
</dbReference>
<evidence type="ECO:0000256" key="9">
    <source>
        <dbReference type="ARBA" id="ARBA00022490"/>
    </source>
</evidence>
<evidence type="ECO:0000256" key="7">
    <source>
        <dbReference type="ARBA" id="ARBA00013147"/>
    </source>
</evidence>
<evidence type="ECO:0000256" key="18">
    <source>
        <dbReference type="ARBA" id="ARBA00047848"/>
    </source>
</evidence>
<dbReference type="GO" id="GO:0009094">
    <property type="term" value="P:L-phenylalanine biosynthetic process"/>
    <property type="evidence" value="ECO:0007669"/>
    <property type="project" value="UniProtKB-UniPathway"/>
</dbReference>
<dbReference type="GO" id="GO:0004664">
    <property type="term" value="F:prephenate dehydratase activity"/>
    <property type="evidence" value="ECO:0007669"/>
    <property type="project" value="UniProtKB-EC"/>
</dbReference>
<dbReference type="RefSeq" id="WP_061611174.1">
    <property type="nucleotide sequence ID" value="NZ_JEMA01000840.1"/>
</dbReference>
<reference evidence="22 23" key="1">
    <citation type="submission" date="2014-02" db="EMBL/GenBank/DDBJ databases">
        <title>The small core and large imbalanced accessory genome model reveals a collaborative survival strategy of Sorangium cellulosum strains in nature.</title>
        <authorList>
            <person name="Han K."/>
            <person name="Peng R."/>
            <person name="Blom J."/>
            <person name="Li Y.-Z."/>
        </authorList>
    </citation>
    <scope>NUCLEOTIDE SEQUENCE [LARGE SCALE GENOMIC DNA]</scope>
    <source>
        <strain evidence="22 23">So0008-312</strain>
    </source>
</reference>
<evidence type="ECO:0000259" key="20">
    <source>
        <dbReference type="PROSITE" id="PS51171"/>
    </source>
</evidence>
<dbReference type="Pfam" id="PF01817">
    <property type="entry name" value="CM_2"/>
    <property type="match status" value="1"/>
</dbReference>
<feature type="domain" description="Chorismate mutase" evidence="19">
    <location>
        <begin position="1"/>
        <end position="89"/>
    </location>
</feature>
<evidence type="ECO:0000313" key="22">
    <source>
        <dbReference type="EMBL" id="KYF65322.1"/>
    </source>
</evidence>
<keyword evidence="12" id="KW-0584">Phenylalanine biosynthesis</keyword>
<evidence type="ECO:0000256" key="11">
    <source>
        <dbReference type="ARBA" id="ARBA00023141"/>
    </source>
</evidence>
<dbReference type="UniPathway" id="UPA00120">
    <property type="reaction ID" value="UER00203"/>
</dbReference>
<name>A0A150QBP0_SORCE</name>
<proteinExistence type="predicted"/>
<dbReference type="GO" id="GO:0004106">
    <property type="term" value="F:chorismate mutase activity"/>
    <property type="evidence" value="ECO:0007669"/>
    <property type="project" value="UniProtKB-EC"/>
</dbReference>
<comment type="pathway">
    <text evidence="5">Metabolic intermediate biosynthesis; prephenate biosynthesis; prephenate from chorismate: step 1/1.</text>
</comment>
<dbReference type="GO" id="GO:0046417">
    <property type="term" value="P:chorismate metabolic process"/>
    <property type="evidence" value="ECO:0007669"/>
    <property type="project" value="InterPro"/>
</dbReference>
<dbReference type="Pfam" id="PF00800">
    <property type="entry name" value="PDT"/>
    <property type="match status" value="1"/>
</dbReference>
<dbReference type="EC" id="4.2.1.51" evidence="7"/>
<comment type="subcellular location">
    <subcellularLocation>
        <location evidence="3">Cytoplasm</location>
    </subcellularLocation>
</comment>
<keyword evidence="9" id="KW-0963">Cytoplasm</keyword>
<gene>
    <name evidence="22" type="ORF">BE15_14065</name>
</gene>
<dbReference type="InterPro" id="IPR002912">
    <property type="entry name" value="ACT_dom"/>
</dbReference>